<keyword evidence="2" id="KW-1185">Reference proteome</keyword>
<comment type="caution">
    <text evidence="1">The sequence shown here is derived from an EMBL/GenBank/DDBJ whole genome shotgun (WGS) entry which is preliminary data.</text>
</comment>
<reference evidence="1 2" key="1">
    <citation type="submission" date="2024-09" db="EMBL/GenBank/DDBJ databases">
        <authorList>
            <person name="Sun Q."/>
            <person name="Mori K."/>
        </authorList>
    </citation>
    <scope>NUCLEOTIDE SEQUENCE [LARGE SCALE GENOMIC DNA]</scope>
    <source>
        <strain evidence="1 2">NCAIM B.02529</strain>
    </source>
</reference>
<sequence>MLNNLRWLTTMFQFGRKSALFGRRSRFSFMRNNRRRRNNGGLLFTLLGIAGFAYGVVRGGQGMLPGRITDRMKQDHDADSMFDGTANTPLQNAQYAFSEEFHPEQE</sequence>
<proteinExistence type="predicted"/>
<organism evidence="1 2">
    <name type="scientific">Pontibacillus salicampi</name>
    <dbReference type="NCBI Taxonomy" id="1449801"/>
    <lineage>
        <taxon>Bacteria</taxon>
        <taxon>Bacillati</taxon>
        <taxon>Bacillota</taxon>
        <taxon>Bacilli</taxon>
        <taxon>Bacillales</taxon>
        <taxon>Bacillaceae</taxon>
        <taxon>Pontibacillus</taxon>
    </lineage>
</organism>
<evidence type="ECO:0000313" key="2">
    <source>
        <dbReference type="Proteomes" id="UP001589836"/>
    </source>
</evidence>
<protein>
    <submittedName>
        <fullName evidence="1">Uncharacterized protein</fullName>
    </submittedName>
</protein>
<evidence type="ECO:0000313" key="1">
    <source>
        <dbReference type="EMBL" id="MFC0524239.1"/>
    </source>
</evidence>
<accession>A0ABV6LPI5</accession>
<dbReference type="EMBL" id="JBHLTP010000010">
    <property type="protein sequence ID" value="MFC0524239.1"/>
    <property type="molecule type" value="Genomic_DNA"/>
</dbReference>
<dbReference type="RefSeq" id="WP_377348019.1">
    <property type="nucleotide sequence ID" value="NZ_JBHLTP010000010.1"/>
</dbReference>
<name>A0ABV6LPI5_9BACI</name>
<gene>
    <name evidence="1" type="ORF">ACFFGV_11750</name>
</gene>
<dbReference type="Proteomes" id="UP001589836">
    <property type="component" value="Unassembled WGS sequence"/>
</dbReference>